<dbReference type="PROSITE" id="PS51257">
    <property type="entry name" value="PROKAR_LIPOPROTEIN"/>
    <property type="match status" value="1"/>
</dbReference>
<dbReference type="InterPro" id="IPR012334">
    <property type="entry name" value="Pectin_lyas_fold"/>
</dbReference>
<evidence type="ECO:0000256" key="9">
    <source>
        <dbReference type="RuleBase" id="RU361169"/>
    </source>
</evidence>
<dbReference type="AlphaFoldDB" id="A0ABD2ZSP9"/>
<comment type="subcellular location">
    <subcellularLocation>
        <location evidence="1">Secreted</location>
        <location evidence="1">Cell wall</location>
    </subcellularLocation>
</comment>
<keyword evidence="3" id="KW-0134">Cell wall</keyword>
<dbReference type="InterPro" id="IPR000743">
    <property type="entry name" value="Glyco_hydro_28"/>
</dbReference>
<evidence type="ECO:0000256" key="5">
    <source>
        <dbReference type="ARBA" id="ARBA00022801"/>
    </source>
</evidence>
<dbReference type="InterPro" id="IPR006626">
    <property type="entry name" value="PbH1"/>
</dbReference>
<dbReference type="Proteomes" id="UP001630127">
    <property type="component" value="Unassembled WGS sequence"/>
</dbReference>
<keyword evidence="4" id="KW-0964">Secreted</keyword>
<dbReference type="FunFam" id="2.160.20.10:FF:000004">
    <property type="entry name" value="Pectin lyase-like superfamily protein"/>
    <property type="match status" value="1"/>
</dbReference>
<dbReference type="Gene3D" id="2.160.20.10">
    <property type="entry name" value="Single-stranded right-handed beta-helix, Pectin lyase-like"/>
    <property type="match status" value="1"/>
</dbReference>
<keyword evidence="12" id="KW-1185">Reference proteome</keyword>
<evidence type="ECO:0008006" key="13">
    <source>
        <dbReference type="Google" id="ProtNLM"/>
    </source>
</evidence>
<dbReference type="GO" id="GO:0071555">
    <property type="term" value="P:cell wall organization"/>
    <property type="evidence" value="ECO:0007669"/>
    <property type="project" value="UniProtKB-KW"/>
</dbReference>
<evidence type="ECO:0000313" key="11">
    <source>
        <dbReference type="EMBL" id="KAL3520668.1"/>
    </source>
</evidence>
<evidence type="ECO:0000256" key="4">
    <source>
        <dbReference type="ARBA" id="ARBA00022525"/>
    </source>
</evidence>
<evidence type="ECO:0000256" key="3">
    <source>
        <dbReference type="ARBA" id="ARBA00022512"/>
    </source>
</evidence>
<organism evidence="11 12">
    <name type="scientific">Cinchona calisaya</name>
    <dbReference type="NCBI Taxonomy" id="153742"/>
    <lineage>
        <taxon>Eukaryota</taxon>
        <taxon>Viridiplantae</taxon>
        <taxon>Streptophyta</taxon>
        <taxon>Embryophyta</taxon>
        <taxon>Tracheophyta</taxon>
        <taxon>Spermatophyta</taxon>
        <taxon>Magnoliopsida</taxon>
        <taxon>eudicotyledons</taxon>
        <taxon>Gunneridae</taxon>
        <taxon>Pentapetalae</taxon>
        <taxon>asterids</taxon>
        <taxon>lamiids</taxon>
        <taxon>Gentianales</taxon>
        <taxon>Rubiaceae</taxon>
        <taxon>Cinchonoideae</taxon>
        <taxon>Cinchoneae</taxon>
        <taxon>Cinchona</taxon>
    </lineage>
</organism>
<evidence type="ECO:0000256" key="7">
    <source>
        <dbReference type="ARBA" id="ARBA00023316"/>
    </source>
</evidence>
<dbReference type="SMART" id="SM00710">
    <property type="entry name" value="PbH1"/>
    <property type="match status" value="5"/>
</dbReference>
<dbReference type="SUPFAM" id="SSF51126">
    <property type="entry name" value="Pectin lyase-like"/>
    <property type="match status" value="1"/>
</dbReference>
<evidence type="ECO:0000256" key="10">
    <source>
        <dbReference type="SAM" id="SignalP"/>
    </source>
</evidence>
<dbReference type="PROSITE" id="PS00502">
    <property type="entry name" value="POLYGALACTURONASE"/>
    <property type="match status" value="1"/>
</dbReference>
<accession>A0ABD2ZSP9</accession>
<dbReference type="Pfam" id="PF00295">
    <property type="entry name" value="Glyco_hydro_28"/>
    <property type="match status" value="1"/>
</dbReference>
<gene>
    <name evidence="11" type="ORF">ACH5RR_018817</name>
</gene>
<reference evidence="11 12" key="1">
    <citation type="submission" date="2024-11" db="EMBL/GenBank/DDBJ databases">
        <title>A near-complete genome assembly of Cinchona calisaya.</title>
        <authorList>
            <person name="Lian D.C."/>
            <person name="Zhao X.W."/>
            <person name="Wei L."/>
        </authorList>
    </citation>
    <scope>NUCLEOTIDE SEQUENCE [LARGE SCALE GENOMIC DNA]</scope>
    <source>
        <tissue evidence="11">Nenye</tissue>
    </source>
</reference>
<feature type="active site" evidence="8">
    <location>
        <position position="243"/>
    </location>
</feature>
<dbReference type="GO" id="GO:0004553">
    <property type="term" value="F:hydrolase activity, hydrolyzing O-glycosyl compounds"/>
    <property type="evidence" value="ECO:0007669"/>
    <property type="project" value="UniProtKB-ARBA"/>
</dbReference>
<proteinExistence type="inferred from homology"/>
<keyword evidence="7" id="KW-0961">Cell wall biogenesis/degradation</keyword>
<protein>
    <recommendedName>
        <fullName evidence="13">Polygalacturonase</fullName>
    </recommendedName>
</protein>
<comment type="caution">
    <text evidence="11">The sequence shown here is derived from an EMBL/GenBank/DDBJ whole genome shotgun (WGS) entry which is preliminary data.</text>
</comment>
<evidence type="ECO:0000256" key="1">
    <source>
        <dbReference type="ARBA" id="ARBA00004191"/>
    </source>
</evidence>
<sequence>MERIFCITLLSSWLFLACNSVQVQSGTLDVTQFGAKADANTDISQALLDAWKQACNSTTPATIVIPKGTFALKQVKLEGPCHAPIEIQVQGTLKAPVDHSQLIKGSEWVTVNNVNQLTISGGGTFDGQGAKAWTQNDCRVKSDCSKLPNNLSFNNVNNTIVRDVTSLNSKLFHVNLMGCTNFTFSHFTITAPGDSPNTDGIHLGHSTGIIITDSNIGTGDDCISIGDGVKQVNITKVTCGPGHGISVGSLGKYENELPVAGIFVSDCTISNTLNGVRVKSWPAAAAGDVSDMHFEGIIMQNVSNPVLIDQEYCPNNQCKLDSPSKVKISNVSFKNITGTSATPVAVSLVCSKSIPCNGVVIGDIDLAYNGNHGNISTNCANVRPTLVGKQNPPVCANPAQSS</sequence>
<name>A0ABD2ZSP9_9GENT</name>
<dbReference type="PANTHER" id="PTHR31375">
    <property type="match status" value="1"/>
</dbReference>
<keyword evidence="6 9" id="KW-0326">Glycosidase</keyword>
<evidence type="ECO:0000256" key="6">
    <source>
        <dbReference type="ARBA" id="ARBA00023295"/>
    </source>
</evidence>
<dbReference type="EMBL" id="JBJUIK010000008">
    <property type="protein sequence ID" value="KAL3520668.1"/>
    <property type="molecule type" value="Genomic_DNA"/>
</dbReference>
<evidence type="ECO:0000256" key="2">
    <source>
        <dbReference type="ARBA" id="ARBA00008834"/>
    </source>
</evidence>
<evidence type="ECO:0000256" key="8">
    <source>
        <dbReference type="PROSITE-ProRule" id="PRU10052"/>
    </source>
</evidence>
<feature type="signal peptide" evidence="10">
    <location>
        <begin position="1"/>
        <end position="20"/>
    </location>
</feature>
<evidence type="ECO:0000313" key="12">
    <source>
        <dbReference type="Proteomes" id="UP001630127"/>
    </source>
</evidence>
<feature type="chain" id="PRO_5044752150" description="Polygalacturonase" evidence="10">
    <location>
        <begin position="21"/>
        <end position="402"/>
    </location>
</feature>
<keyword evidence="5 9" id="KW-0378">Hydrolase</keyword>
<dbReference type="InterPro" id="IPR011050">
    <property type="entry name" value="Pectin_lyase_fold/virulence"/>
</dbReference>
<comment type="similarity">
    <text evidence="2 9">Belongs to the glycosyl hydrolase 28 family.</text>
</comment>
<keyword evidence="10" id="KW-0732">Signal</keyword>